<evidence type="ECO:0000256" key="4">
    <source>
        <dbReference type="ARBA" id="ARBA00023136"/>
    </source>
</evidence>
<dbReference type="PANTHER" id="PTHR38766">
    <property type="entry name" value="FLAGELLAR PROTEIN FLIO"/>
    <property type="match status" value="1"/>
</dbReference>
<gene>
    <name evidence="9" type="ORF">theurythT_26080</name>
</gene>
<proteinExistence type="inferred from homology"/>
<evidence type="ECO:0000256" key="5">
    <source>
        <dbReference type="ARBA" id="ARBA00023143"/>
    </source>
</evidence>
<keyword evidence="2 7" id="KW-0812">Transmembrane</keyword>
<comment type="subcellular location">
    <subcellularLocation>
        <location evidence="7">Cell membrane</location>
    </subcellularLocation>
    <subcellularLocation>
        <location evidence="7">Bacterial flagellum basal body</location>
    </subcellularLocation>
</comment>
<keyword evidence="3 7" id="KW-1133">Transmembrane helix</keyword>
<protein>
    <recommendedName>
        <fullName evidence="7">Flagellar protein</fullName>
    </recommendedName>
</protein>
<dbReference type="PANTHER" id="PTHR38766:SF1">
    <property type="entry name" value="FLAGELLAR PROTEIN FLIO"/>
    <property type="match status" value="1"/>
</dbReference>
<comment type="similarity">
    <text evidence="6 7">Belongs to the FliO/MopB family.</text>
</comment>
<organism evidence="9 10">
    <name type="scientific">Thalassotalea eurytherma</name>
    <dbReference type="NCBI Taxonomy" id="1144278"/>
    <lineage>
        <taxon>Bacteria</taxon>
        <taxon>Pseudomonadati</taxon>
        <taxon>Pseudomonadota</taxon>
        <taxon>Gammaproteobacteria</taxon>
        <taxon>Alteromonadales</taxon>
        <taxon>Colwelliaceae</taxon>
        <taxon>Thalassotalea</taxon>
    </lineage>
</organism>
<reference evidence="9 10" key="1">
    <citation type="submission" date="2023-03" db="EMBL/GenBank/DDBJ databases">
        <title>Draft genome sequence of Thalassotalea eurytherma JCM 18482T.</title>
        <authorList>
            <person name="Sawabe T."/>
        </authorList>
    </citation>
    <scope>NUCLEOTIDE SEQUENCE [LARGE SCALE GENOMIC DNA]</scope>
    <source>
        <strain evidence="9 10">JCM 18482</strain>
    </source>
</reference>
<dbReference type="EMBL" id="BSSU01000013">
    <property type="protein sequence ID" value="GLX83156.1"/>
    <property type="molecule type" value="Genomic_DNA"/>
</dbReference>
<dbReference type="InterPro" id="IPR052205">
    <property type="entry name" value="FliO/MopB"/>
</dbReference>
<keyword evidence="1 7" id="KW-1003">Cell membrane</keyword>
<dbReference type="Proteomes" id="UP001157133">
    <property type="component" value="Unassembled WGS sequence"/>
</dbReference>
<keyword evidence="5 7" id="KW-0975">Bacterial flagellum</keyword>
<keyword evidence="10" id="KW-1185">Reference proteome</keyword>
<evidence type="ECO:0000256" key="3">
    <source>
        <dbReference type="ARBA" id="ARBA00022989"/>
    </source>
</evidence>
<evidence type="ECO:0000313" key="10">
    <source>
        <dbReference type="Proteomes" id="UP001157133"/>
    </source>
</evidence>
<accession>A0ABQ6H4T0</accession>
<comment type="caution">
    <text evidence="9">The sequence shown here is derived from an EMBL/GenBank/DDBJ whole genome shotgun (WGS) entry which is preliminary data.</text>
</comment>
<evidence type="ECO:0000256" key="1">
    <source>
        <dbReference type="ARBA" id="ARBA00022475"/>
    </source>
</evidence>
<evidence type="ECO:0000256" key="7">
    <source>
        <dbReference type="RuleBase" id="RU362064"/>
    </source>
</evidence>
<dbReference type="NCBIfam" id="TIGR03500">
    <property type="entry name" value="FliO_TIGR"/>
    <property type="match status" value="1"/>
</dbReference>
<evidence type="ECO:0000256" key="8">
    <source>
        <dbReference type="SAM" id="SignalP"/>
    </source>
</evidence>
<dbReference type="RefSeq" id="WP_284208559.1">
    <property type="nucleotide sequence ID" value="NZ_BSSU01000013.1"/>
</dbReference>
<evidence type="ECO:0000313" key="9">
    <source>
        <dbReference type="EMBL" id="GLX83156.1"/>
    </source>
</evidence>
<evidence type="ECO:0000256" key="6">
    <source>
        <dbReference type="ARBA" id="ARBA00037937"/>
    </source>
</evidence>
<sequence length="135" mass="14772">MKFFTAALIYLASMTTALAEQTQVGKNVAGNMDSFSMLLSLFMVLGLIIVCALVLKKFQHNQQHISGMKVVSTLHLTTKEKLVVVEIAGKQMLLGVTAHQITKLDALDEPLELNQGASTSLTNSWAQIKKNVLKQ</sequence>
<keyword evidence="8" id="KW-0732">Signal</keyword>
<dbReference type="InterPro" id="IPR022781">
    <property type="entry name" value="Flagellar_biosynth_FliO"/>
</dbReference>
<feature type="chain" id="PRO_5047361286" description="Flagellar protein" evidence="8">
    <location>
        <begin position="20"/>
        <end position="135"/>
    </location>
</feature>
<feature type="transmembrane region" description="Helical" evidence="7">
    <location>
        <begin position="35"/>
        <end position="55"/>
    </location>
</feature>
<name>A0ABQ6H4T0_9GAMM</name>
<feature type="signal peptide" evidence="8">
    <location>
        <begin position="1"/>
        <end position="19"/>
    </location>
</feature>
<evidence type="ECO:0000256" key="2">
    <source>
        <dbReference type="ARBA" id="ARBA00022692"/>
    </source>
</evidence>
<keyword evidence="4 7" id="KW-0472">Membrane</keyword>
<dbReference type="Pfam" id="PF04347">
    <property type="entry name" value="FliO"/>
    <property type="match status" value="1"/>
</dbReference>